<dbReference type="GO" id="GO:0005525">
    <property type="term" value="F:GTP binding"/>
    <property type="evidence" value="ECO:0007669"/>
    <property type="project" value="InterPro"/>
</dbReference>
<dbReference type="InterPro" id="IPR016496">
    <property type="entry name" value="GTPase_HflX"/>
</dbReference>
<sequence length="164" mass="18703">PHHLIASFKSTLNEVTLADLILIILDVSSNQILDHYKTIISVLEELGASRHPTLVVMNKIDQLDPTSKINHLKLKFPDGVFVSALNQLRINQLNDKIIQMIDQNLEELDLLFSYKEAKKIAIAQEGVKVMERKYNNDHVKLKVKGTRKKIGQLIRILDDKKTSN</sequence>
<dbReference type="PROSITE" id="PS51705">
    <property type="entry name" value="G_HFLX"/>
    <property type="match status" value="1"/>
</dbReference>
<organism evidence="2">
    <name type="scientific">marine metagenome</name>
    <dbReference type="NCBI Taxonomy" id="408172"/>
    <lineage>
        <taxon>unclassified sequences</taxon>
        <taxon>metagenomes</taxon>
        <taxon>ecological metagenomes</taxon>
    </lineage>
</organism>
<gene>
    <name evidence="2" type="ORF">METZ01_LOCUS191451</name>
</gene>
<feature type="non-terminal residue" evidence="2">
    <location>
        <position position="1"/>
    </location>
</feature>
<feature type="domain" description="Hflx-type G" evidence="1">
    <location>
        <begin position="1"/>
        <end position="105"/>
    </location>
</feature>
<reference evidence="2" key="1">
    <citation type="submission" date="2018-05" db="EMBL/GenBank/DDBJ databases">
        <authorList>
            <person name="Lanie J.A."/>
            <person name="Ng W.-L."/>
            <person name="Kazmierczak K.M."/>
            <person name="Andrzejewski T.M."/>
            <person name="Davidsen T.M."/>
            <person name="Wayne K.J."/>
            <person name="Tettelin H."/>
            <person name="Glass J.I."/>
            <person name="Rusch D."/>
            <person name="Podicherti R."/>
            <person name="Tsui H.-C.T."/>
            <person name="Winkler M.E."/>
        </authorList>
    </citation>
    <scope>NUCLEOTIDE SEQUENCE</scope>
</reference>
<dbReference type="GO" id="GO:0005737">
    <property type="term" value="C:cytoplasm"/>
    <property type="evidence" value="ECO:0007669"/>
    <property type="project" value="TreeGrafter"/>
</dbReference>
<dbReference type="PANTHER" id="PTHR10229">
    <property type="entry name" value="GTP-BINDING PROTEIN HFLX"/>
    <property type="match status" value="1"/>
</dbReference>
<name>A0A382DLU8_9ZZZZ</name>
<dbReference type="InterPro" id="IPR027417">
    <property type="entry name" value="P-loop_NTPase"/>
</dbReference>
<dbReference type="InterPro" id="IPR030394">
    <property type="entry name" value="G_HFLX_dom"/>
</dbReference>
<dbReference type="GO" id="GO:0043022">
    <property type="term" value="F:ribosome binding"/>
    <property type="evidence" value="ECO:0007669"/>
    <property type="project" value="TreeGrafter"/>
</dbReference>
<protein>
    <recommendedName>
        <fullName evidence="1">Hflx-type G domain-containing protein</fullName>
    </recommendedName>
</protein>
<evidence type="ECO:0000259" key="1">
    <source>
        <dbReference type="PROSITE" id="PS51705"/>
    </source>
</evidence>
<dbReference type="PANTHER" id="PTHR10229:SF0">
    <property type="entry name" value="GTP-BINDING PROTEIN 6-RELATED"/>
    <property type="match status" value="1"/>
</dbReference>
<dbReference type="Gene3D" id="3.40.50.300">
    <property type="entry name" value="P-loop containing nucleotide triphosphate hydrolases"/>
    <property type="match status" value="1"/>
</dbReference>
<dbReference type="SUPFAM" id="SSF52540">
    <property type="entry name" value="P-loop containing nucleoside triphosphate hydrolases"/>
    <property type="match status" value="1"/>
</dbReference>
<accession>A0A382DLU8</accession>
<dbReference type="EMBL" id="UINC01039713">
    <property type="protein sequence ID" value="SVB38597.1"/>
    <property type="molecule type" value="Genomic_DNA"/>
</dbReference>
<dbReference type="AlphaFoldDB" id="A0A382DLU8"/>
<proteinExistence type="predicted"/>
<evidence type="ECO:0000313" key="2">
    <source>
        <dbReference type="EMBL" id="SVB38597.1"/>
    </source>
</evidence>